<keyword evidence="3" id="KW-1185">Reference proteome</keyword>
<evidence type="ECO:0000313" key="2">
    <source>
        <dbReference type="EMBL" id="KAG5649609.1"/>
    </source>
</evidence>
<dbReference type="AlphaFoldDB" id="A0A9P7GH92"/>
<name>A0A9P7GH92_9AGAR</name>
<evidence type="ECO:0000313" key="3">
    <source>
        <dbReference type="Proteomes" id="UP000717328"/>
    </source>
</evidence>
<proteinExistence type="predicted"/>
<dbReference type="EMBL" id="JABCKI010000838">
    <property type="protein sequence ID" value="KAG5649609.1"/>
    <property type="molecule type" value="Genomic_DNA"/>
</dbReference>
<reference evidence="2" key="2">
    <citation type="submission" date="2021-10" db="EMBL/GenBank/DDBJ databases">
        <title>Phylogenomics reveals ancestral predisposition of the termite-cultivated fungus Termitomyces towards a domesticated lifestyle.</title>
        <authorList>
            <person name="Auxier B."/>
            <person name="Grum-Grzhimaylo A."/>
            <person name="Cardenas M.E."/>
            <person name="Lodge J.D."/>
            <person name="Laessoe T."/>
            <person name="Pedersen O."/>
            <person name="Smith M.E."/>
            <person name="Kuyper T.W."/>
            <person name="Franco-Molano E.A."/>
            <person name="Baroni T.J."/>
            <person name="Aanen D.K."/>
        </authorList>
    </citation>
    <scope>NUCLEOTIDE SEQUENCE</scope>
    <source>
        <strain evidence="2">D49</strain>
    </source>
</reference>
<reference evidence="2" key="1">
    <citation type="submission" date="2021-02" db="EMBL/GenBank/DDBJ databases">
        <authorList>
            <person name="Nieuwenhuis M."/>
            <person name="Van De Peppel L.J.J."/>
        </authorList>
    </citation>
    <scope>NUCLEOTIDE SEQUENCE</scope>
    <source>
        <strain evidence="2">D49</strain>
    </source>
</reference>
<feature type="non-terminal residue" evidence="2">
    <location>
        <position position="208"/>
    </location>
</feature>
<gene>
    <name evidence="2" type="ORF">H0H81_002858</name>
</gene>
<comment type="caution">
    <text evidence="2">The sequence shown here is derived from an EMBL/GenBank/DDBJ whole genome shotgun (WGS) entry which is preliminary data.</text>
</comment>
<dbReference type="Proteomes" id="UP000717328">
    <property type="component" value="Unassembled WGS sequence"/>
</dbReference>
<organism evidence="2 3">
    <name type="scientific">Sphagnurus paluster</name>
    <dbReference type="NCBI Taxonomy" id="117069"/>
    <lineage>
        <taxon>Eukaryota</taxon>
        <taxon>Fungi</taxon>
        <taxon>Dikarya</taxon>
        <taxon>Basidiomycota</taxon>
        <taxon>Agaricomycotina</taxon>
        <taxon>Agaricomycetes</taxon>
        <taxon>Agaricomycetidae</taxon>
        <taxon>Agaricales</taxon>
        <taxon>Tricholomatineae</taxon>
        <taxon>Lyophyllaceae</taxon>
        <taxon>Sphagnurus</taxon>
    </lineage>
</organism>
<evidence type="ECO:0000256" key="1">
    <source>
        <dbReference type="SAM" id="MobiDB-lite"/>
    </source>
</evidence>
<feature type="region of interest" description="Disordered" evidence="1">
    <location>
        <begin position="181"/>
        <end position="208"/>
    </location>
</feature>
<protein>
    <submittedName>
        <fullName evidence="2">Uncharacterized protein</fullName>
    </submittedName>
</protein>
<accession>A0A9P7GH92</accession>
<feature type="non-terminal residue" evidence="2">
    <location>
        <position position="1"/>
    </location>
</feature>
<sequence length="208" mass="23516">FVNNAQHGIPPAIEQEDIQSQATPGICEVIDPTINAIKKDGIYHVTIAHPRNKAHKVVILYDAEDHSKDLTHQLQKIIVVFRFSKNKFYGLIHLLDISSESASMIPEPSKAKHVLEEYIETTNILLATTGKTQSKDDPALRNRLKELVGHPVPMYHLIGPQELLEDGTRTPNELFEIITSTRSEWGQREQNDDDDFLDDPRPSDIIIP</sequence>